<dbReference type="Gene3D" id="6.10.250.2410">
    <property type="match status" value="1"/>
</dbReference>
<dbReference type="Gene3D" id="1.10.10.580">
    <property type="entry name" value="Structural maintenance of chromosome 1. Chain E"/>
    <property type="match status" value="1"/>
</dbReference>
<evidence type="ECO:0000313" key="2">
    <source>
        <dbReference type="EMBL" id="OGY68171.1"/>
    </source>
</evidence>
<dbReference type="InterPro" id="IPR023093">
    <property type="entry name" value="ScpA-like_C"/>
</dbReference>
<sequence length="235" mass="26530">MFNVNTQQYSGPLDKLLELIEGQKLEITRINLAEVTASFLDYIKGLGAESTSGVLADFLVVAAKLILIKSKVLLPDLKLTEEEESDIQDLEGRLKIYKEFKRASQHIGEMWGKNKSAFARPFFMNLGDTSVFYPPQEISVNQLTDMVRKLLASLKALIPQATIAVKEIIITIEEKMKELASRFQEAAEHTFKNIASGKSKKEIIVSFLAILHLLRDRLINADQQEQFGDITFKKL</sequence>
<evidence type="ECO:0000256" key="1">
    <source>
        <dbReference type="ARBA" id="ARBA00044777"/>
    </source>
</evidence>
<proteinExistence type="predicted"/>
<dbReference type="Proteomes" id="UP000177690">
    <property type="component" value="Unassembled WGS sequence"/>
</dbReference>
<comment type="caution">
    <text evidence="2">The sequence shown here is derived from an EMBL/GenBank/DDBJ whole genome shotgun (WGS) entry which is preliminary data.</text>
</comment>
<name>A0A1G1ZUK1_9BACT</name>
<protein>
    <recommendedName>
        <fullName evidence="1">Segregation and condensation protein A</fullName>
    </recommendedName>
</protein>
<reference evidence="2 3" key="1">
    <citation type="journal article" date="2016" name="Nat. Commun.">
        <title>Thousands of microbial genomes shed light on interconnected biogeochemical processes in an aquifer system.</title>
        <authorList>
            <person name="Anantharaman K."/>
            <person name="Brown C.T."/>
            <person name="Hug L.A."/>
            <person name="Sharon I."/>
            <person name="Castelle C.J."/>
            <person name="Probst A.J."/>
            <person name="Thomas B.C."/>
            <person name="Singh A."/>
            <person name="Wilkins M.J."/>
            <person name="Karaoz U."/>
            <person name="Brodie E.L."/>
            <person name="Williams K.H."/>
            <person name="Hubbard S.S."/>
            <person name="Banfield J.F."/>
        </authorList>
    </citation>
    <scope>NUCLEOTIDE SEQUENCE [LARGE SCALE GENOMIC DNA]</scope>
</reference>
<dbReference type="AlphaFoldDB" id="A0A1G1ZUK1"/>
<dbReference type="EMBL" id="MHJL01000006">
    <property type="protein sequence ID" value="OGY68171.1"/>
    <property type="molecule type" value="Genomic_DNA"/>
</dbReference>
<dbReference type="Pfam" id="PF02616">
    <property type="entry name" value="SMC_ScpA"/>
    <property type="match status" value="1"/>
</dbReference>
<accession>A0A1G1ZUK1</accession>
<evidence type="ECO:0000313" key="3">
    <source>
        <dbReference type="Proteomes" id="UP000177690"/>
    </source>
</evidence>
<organism evidence="2 3">
    <name type="scientific">Candidatus Harrisonbacteria bacterium RIFCSPLOWO2_02_FULL_41_13b</name>
    <dbReference type="NCBI Taxonomy" id="1798409"/>
    <lineage>
        <taxon>Bacteria</taxon>
        <taxon>Candidatus Harrisoniibacteriota</taxon>
    </lineage>
</organism>
<dbReference type="InterPro" id="IPR003768">
    <property type="entry name" value="ScpA"/>
</dbReference>
<dbReference type="PANTHER" id="PTHR33969">
    <property type="entry name" value="SEGREGATION AND CONDENSATION PROTEIN A"/>
    <property type="match status" value="1"/>
</dbReference>
<gene>
    <name evidence="2" type="ORF">A3I24_00875</name>
</gene>
<dbReference type="STRING" id="1798409.A3I24_00875"/>
<dbReference type="PANTHER" id="PTHR33969:SF2">
    <property type="entry name" value="SEGREGATION AND CONDENSATION PROTEIN A"/>
    <property type="match status" value="1"/>
</dbReference>